<comment type="caution">
    <text evidence="2">The sequence shown here is derived from an EMBL/GenBank/DDBJ whole genome shotgun (WGS) entry which is preliminary data.</text>
</comment>
<feature type="transmembrane region" description="Helical" evidence="1">
    <location>
        <begin position="6"/>
        <end position="24"/>
    </location>
</feature>
<accession>A0A8T0A4V3</accession>
<keyword evidence="1" id="KW-0472">Membrane</keyword>
<keyword evidence="3" id="KW-1185">Reference proteome</keyword>
<dbReference type="AlphaFoldDB" id="A0A8T0A4V3"/>
<gene>
    <name evidence="2" type="ORF">Mgra_00000196</name>
</gene>
<feature type="non-terminal residue" evidence="2">
    <location>
        <position position="1"/>
    </location>
</feature>
<keyword evidence="1" id="KW-1133">Transmembrane helix</keyword>
<proteinExistence type="predicted"/>
<keyword evidence="1" id="KW-0812">Transmembrane</keyword>
<dbReference type="EMBL" id="JABEBT010000001">
    <property type="protein sequence ID" value="KAF7640375.1"/>
    <property type="molecule type" value="Genomic_DNA"/>
</dbReference>
<reference evidence="2" key="1">
    <citation type="journal article" date="2020" name="Ecol. Evol.">
        <title>Genome structure and content of the rice root-knot nematode (Meloidogyne graminicola).</title>
        <authorList>
            <person name="Phan N.T."/>
            <person name="Danchin E.G.J."/>
            <person name="Klopp C."/>
            <person name="Perfus-Barbeoch L."/>
            <person name="Kozlowski D.K."/>
            <person name="Koutsovoulos G.D."/>
            <person name="Lopez-Roques C."/>
            <person name="Bouchez O."/>
            <person name="Zahm M."/>
            <person name="Besnard G."/>
            <person name="Bellafiore S."/>
        </authorList>
    </citation>
    <scope>NUCLEOTIDE SEQUENCE</scope>
    <source>
        <strain evidence="2">VN-18</strain>
    </source>
</reference>
<evidence type="ECO:0000256" key="1">
    <source>
        <dbReference type="SAM" id="Phobius"/>
    </source>
</evidence>
<sequence length="191" mass="22110">QRKKYLFFILCRSLLILLIFLRLFQFISRFLNLFYSIGMVARRLGLGANSGIHRRSVQHDQPVSQRELQQQLDWINELFVEVLSRLPDADKIKKKRSSCSRFLTTIGTVVGILGFFFGLYVFIDGKISSIETNIGNSIKQMEKNLNISLEAKFQVIEGRFKVLEGRIDALEAKFEARFQVIEGRYVLIEIA</sequence>
<protein>
    <submittedName>
        <fullName evidence="2">Uncharacterized protein</fullName>
    </submittedName>
</protein>
<organism evidence="2 3">
    <name type="scientific">Meloidogyne graminicola</name>
    <dbReference type="NCBI Taxonomy" id="189291"/>
    <lineage>
        <taxon>Eukaryota</taxon>
        <taxon>Metazoa</taxon>
        <taxon>Ecdysozoa</taxon>
        <taxon>Nematoda</taxon>
        <taxon>Chromadorea</taxon>
        <taxon>Rhabditida</taxon>
        <taxon>Tylenchina</taxon>
        <taxon>Tylenchomorpha</taxon>
        <taxon>Tylenchoidea</taxon>
        <taxon>Meloidogynidae</taxon>
        <taxon>Meloidogyninae</taxon>
        <taxon>Meloidogyne</taxon>
    </lineage>
</organism>
<evidence type="ECO:0000313" key="3">
    <source>
        <dbReference type="Proteomes" id="UP000605970"/>
    </source>
</evidence>
<name>A0A8T0A4V3_9BILA</name>
<dbReference type="Proteomes" id="UP000605970">
    <property type="component" value="Unassembled WGS sequence"/>
</dbReference>
<feature type="transmembrane region" description="Helical" evidence="1">
    <location>
        <begin position="102"/>
        <end position="123"/>
    </location>
</feature>
<evidence type="ECO:0000313" key="2">
    <source>
        <dbReference type="EMBL" id="KAF7640375.1"/>
    </source>
</evidence>